<organism evidence="1 2">
    <name type="scientific">Brassica oleracea var. oleracea</name>
    <dbReference type="NCBI Taxonomy" id="109376"/>
    <lineage>
        <taxon>Eukaryota</taxon>
        <taxon>Viridiplantae</taxon>
        <taxon>Streptophyta</taxon>
        <taxon>Embryophyta</taxon>
        <taxon>Tracheophyta</taxon>
        <taxon>Spermatophyta</taxon>
        <taxon>Magnoliopsida</taxon>
        <taxon>eudicotyledons</taxon>
        <taxon>Gunneridae</taxon>
        <taxon>Pentapetalae</taxon>
        <taxon>rosids</taxon>
        <taxon>malvids</taxon>
        <taxon>Brassicales</taxon>
        <taxon>Brassicaceae</taxon>
        <taxon>Brassiceae</taxon>
        <taxon>Brassica</taxon>
    </lineage>
</organism>
<dbReference type="eggNOG" id="KOG0838">
    <property type="taxonomic scope" value="Eukaryota"/>
</dbReference>
<dbReference type="OMA" id="SYQINIA"/>
<reference evidence="1 2" key="1">
    <citation type="journal article" date="2014" name="Genome Biol.">
        <title>Transcriptome and methylome profiling reveals relics of genome dominance in the mesopolyploid Brassica oleracea.</title>
        <authorList>
            <person name="Parkin I.A."/>
            <person name="Koh C."/>
            <person name="Tang H."/>
            <person name="Robinson S.J."/>
            <person name="Kagale S."/>
            <person name="Clarke W.E."/>
            <person name="Town C.D."/>
            <person name="Nixon J."/>
            <person name="Krishnakumar V."/>
            <person name="Bidwell S.L."/>
            <person name="Denoeud F."/>
            <person name="Belcram H."/>
            <person name="Links M.G."/>
            <person name="Just J."/>
            <person name="Clarke C."/>
            <person name="Bender T."/>
            <person name="Huebert T."/>
            <person name="Mason A.S."/>
            <person name="Pires J.C."/>
            <person name="Barker G."/>
            <person name="Moore J."/>
            <person name="Walley P.G."/>
            <person name="Manoli S."/>
            <person name="Batley J."/>
            <person name="Edwards D."/>
            <person name="Nelson M.N."/>
            <person name="Wang X."/>
            <person name="Paterson A.H."/>
            <person name="King G."/>
            <person name="Bancroft I."/>
            <person name="Chalhoub B."/>
            <person name="Sharpe A.G."/>
        </authorList>
    </citation>
    <scope>NUCLEOTIDE SEQUENCE</scope>
    <source>
        <strain evidence="1 2">cv. TO1000</strain>
    </source>
</reference>
<dbReference type="PANTHER" id="PTHR46103">
    <property type="entry name" value="RRNA METHYLTRANSFERASE 1, MITOCHONDRIAL"/>
    <property type="match status" value="1"/>
</dbReference>
<evidence type="ECO:0000313" key="1">
    <source>
        <dbReference type="EnsemblPlants" id="Bo3g083860.1"/>
    </source>
</evidence>
<protein>
    <submittedName>
        <fullName evidence="1">Uncharacterized protein</fullName>
    </submittedName>
</protein>
<proteinExistence type="predicted"/>
<dbReference type="HOGENOM" id="CLU_1646062_0_0_1"/>
<dbReference type="GO" id="GO:0016435">
    <property type="term" value="F:rRNA (guanine) methyltransferase activity"/>
    <property type="evidence" value="ECO:0007669"/>
    <property type="project" value="TreeGrafter"/>
</dbReference>
<dbReference type="PANTHER" id="PTHR46103:SF1">
    <property type="entry name" value="RRNA METHYLTRANSFERASE 1, MITOCHONDRIAL"/>
    <property type="match status" value="1"/>
</dbReference>
<accession>A0A0D3BD85</accession>
<reference evidence="1" key="2">
    <citation type="submission" date="2015-03" db="UniProtKB">
        <authorList>
            <consortium name="EnsemblPlants"/>
        </authorList>
    </citation>
    <scope>IDENTIFICATION</scope>
</reference>
<dbReference type="STRING" id="109376.A0A0D3BD85"/>
<dbReference type="Gramene" id="Bo3g083860.1">
    <property type="protein sequence ID" value="Bo3g083860.1"/>
    <property type="gene ID" value="Bo3g083860"/>
</dbReference>
<sequence length="161" mass="18183">MHASSYQINIATAQQVAKENGPSEDCTRDWCLTVLPATITTRPMGKKTWQKATESSVPRMVGNLVYGVSPVSAALSFGRRDFYALFVEEGLDLSSIHRKKSDRVRIVCILNPNYSIRFGYYAMHVYESLFGDSLSVPRMLGQRLAPNEKIRDYAGINRRFI</sequence>
<name>A0A0D3BD85_BRAOL</name>
<dbReference type="InterPro" id="IPR047182">
    <property type="entry name" value="MRM1"/>
</dbReference>
<dbReference type="EnsemblPlants" id="Bo3g083860.1">
    <property type="protein sequence ID" value="Bo3g083860.1"/>
    <property type="gene ID" value="Bo3g083860"/>
</dbReference>
<dbReference type="GO" id="GO:0009507">
    <property type="term" value="C:chloroplast"/>
    <property type="evidence" value="ECO:0007669"/>
    <property type="project" value="TreeGrafter"/>
</dbReference>
<keyword evidence="2" id="KW-1185">Reference proteome</keyword>
<dbReference type="AlphaFoldDB" id="A0A0D3BD85"/>
<dbReference type="Proteomes" id="UP000032141">
    <property type="component" value="Chromosome C3"/>
</dbReference>
<evidence type="ECO:0000313" key="2">
    <source>
        <dbReference type="Proteomes" id="UP000032141"/>
    </source>
</evidence>